<dbReference type="AlphaFoldDB" id="A0A4Z1RGP4"/>
<evidence type="ECO:0000313" key="3">
    <source>
        <dbReference type="Proteomes" id="UP000298681"/>
    </source>
</evidence>
<accession>A0A4Z1RGP4</accession>
<dbReference type="Pfam" id="PF02104">
    <property type="entry name" value="SURF1"/>
    <property type="match status" value="1"/>
</dbReference>
<dbReference type="RefSeq" id="WP_134675407.1">
    <property type="nucleotide sequence ID" value="NZ_SPUH01000002.1"/>
</dbReference>
<comment type="caution">
    <text evidence="1">Lacks conserved residue(s) required for the propagation of feature annotation.</text>
</comment>
<reference evidence="2 3" key="1">
    <citation type="submission" date="2019-01" db="EMBL/GenBank/DDBJ databases">
        <authorList>
            <person name="Zhang S."/>
        </authorList>
    </citation>
    <scope>NUCLEOTIDE SEQUENCE [LARGE SCALE GENOMIC DNA]</scope>
    <source>
        <strain evidence="2 3">1626</strain>
    </source>
</reference>
<keyword evidence="1" id="KW-1133">Transmembrane helix</keyword>
<comment type="similarity">
    <text evidence="1">Belongs to the SURF1 family.</text>
</comment>
<evidence type="ECO:0000313" key="2">
    <source>
        <dbReference type="EMBL" id="TKS53289.1"/>
    </source>
</evidence>
<dbReference type="EMBL" id="SPUH01000002">
    <property type="protein sequence ID" value="TKS53289.1"/>
    <property type="molecule type" value="Genomic_DNA"/>
</dbReference>
<sequence>MLGSWQLGRQHAKQAMLDSAAQALSTRAPQSLDAAADTQRGRAHEWAAGSGRFADTPAVLLDNQQRGGRPGLRVYRAFLPEDGRAPVLVDLGWLPVPPDRTIPTIDPAPEWSRVEGLLAPPPAAGLVAPAIQPQADGSLLVMALEPDAIAEALGLPTLAARVLRADPMLDGGYPRDLELLPNTLPPERHLGYAVQWFGLALAVLVTALVLTFRRKRP</sequence>
<proteinExistence type="inferred from homology"/>
<feature type="transmembrane region" description="Helical" evidence="1">
    <location>
        <begin position="190"/>
        <end position="212"/>
    </location>
</feature>
<organism evidence="2 3">
    <name type="scientific">Luteimonas yindakuii</name>
    <dbReference type="NCBI Taxonomy" id="2565782"/>
    <lineage>
        <taxon>Bacteria</taxon>
        <taxon>Pseudomonadati</taxon>
        <taxon>Pseudomonadota</taxon>
        <taxon>Gammaproteobacteria</taxon>
        <taxon>Lysobacterales</taxon>
        <taxon>Lysobacteraceae</taxon>
        <taxon>Luteimonas</taxon>
    </lineage>
</organism>
<dbReference type="InterPro" id="IPR002994">
    <property type="entry name" value="Surf1/Shy1"/>
</dbReference>
<evidence type="ECO:0000256" key="1">
    <source>
        <dbReference type="RuleBase" id="RU363076"/>
    </source>
</evidence>
<keyword evidence="1" id="KW-0472">Membrane</keyword>
<dbReference type="Proteomes" id="UP000298681">
    <property type="component" value="Unassembled WGS sequence"/>
</dbReference>
<protein>
    <recommendedName>
        <fullName evidence="1">SURF1-like protein</fullName>
    </recommendedName>
</protein>
<dbReference type="CDD" id="cd06662">
    <property type="entry name" value="SURF1"/>
    <property type="match status" value="1"/>
</dbReference>
<keyword evidence="1" id="KW-0812">Transmembrane</keyword>
<dbReference type="PROSITE" id="PS50895">
    <property type="entry name" value="SURF1"/>
    <property type="match status" value="1"/>
</dbReference>
<keyword evidence="3" id="KW-1185">Reference proteome</keyword>
<name>A0A4Z1RGP4_9GAMM</name>
<comment type="subcellular location">
    <subcellularLocation>
        <location evidence="1">Cell membrane</location>
        <topology evidence="1">Multi-pass membrane protein</topology>
    </subcellularLocation>
</comment>
<comment type="caution">
    <text evidence="2">The sequence shown here is derived from an EMBL/GenBank/DDBJ whole genome shotgun (WGS) entry which is preliminary data.</text>
</comment>
<dbReference type="GO" id="GO:0005886">
    <property type="term" value="C:plasma membrane"/>
    <property type="evidence" value="ECO:0007669"/>
    <property type="project" value="UniProtKB-SubCell"/>
</dbReference>
<keyword evidence="1" id="KW-1003">Cell membrane</keyword>
<gene>
    <name evidence="2" type="ORF">E4582_13025</name>
</gene>